<evidence type="ECO:0000313" key="2">
    <source>
        <dbReference type="EMBL" id="SDD88427.1"/>
    </source>
</evidence>
<dbReference type="InterPro" id="IPR007278">
    <property type="entry name" value="DUF397"/>
</dbReference>
<name>A0A1G6YFC5_9PSEU</name>
<dbReference type="AlphaFoldDB" id="A0A1G6YFC5"/>
<dbReference type="RefSeq" id="WP_228772004.1">
    <property type="nucleotide sequence ID" value="NZ_FMZZ01000021.1"/>
</dbReference>
<dbReference type="Proteomes" id="UP000199501">
    <property type="component" value="Unassembled WGS sequence"/>
</dbReference>
<keyword evidence="3" id="KW-1185">Reference proteome</keyword>
<proteinExistence type="predicted"/>
<sequence>MNSKKLANANWFKSSKSNGQAECVEVAFLGERQVATRDSKQSDAGPALVFGSHQWDAFVRHTTQH</sequence>
<dbReference type="EMBL" id="FMZZ01000021">
    <property type="protein sequence ID" value="SDD88427.1"/>
    <property type="molecule type" value="Genomic_DNA"/>
</dbReference>
<accession>A0A1G6YFC5</accession>
<dbReference type="Pfam" id="PF04149">
    <property type="entry name" value="DUF397"/>
    <property type="match status" value="1"/>
</dbReference>
<evidence type="ECO:0000313" key="3">
    <source>
        <dbReference type="Proteomes" id="UP000199501"/>
    </source>
</evidence>
<gene>
    <name evidence="2" type="ORF">SAMN05216174_12127</name>
</gene>
<reference evidence="3" key="1">
    <citation type="submission" date="2016-10" db="EMBL/GenBank/DDBJ databases">
        <authorList>
            <person name="Varghese N."/>
            <person name="Submissions S."/>
        </authorList>
    </citation>
    <scope>NUCLEOTIDE SEQUENCE [LARGE SCALE GENOMIC DNA]</scope>
    <source>
        <strain evidence="3">IBRC-M 10403</strain>
    </source>
</reference>
<feature type="domain" description="DUF397" evidence="1">
    <location>
        <begin position="9"/>
        <end position="61"/>
    </location>
</feature>
<evidence type="ECO:0000259" key="1">
    <source>
        <dbReference type="Pfam" id="PF04149"/>
    </source>
</evidence>
<organism evidence="2 3">
    <name type="scientific">Actinokineospora iranica</name>
    <dbReference type="NCBI Taxonomy" id="1271860"/>
    <lineage>
        <taxon>Bacteria</taxon>
        <taxon>Bacillati</taxon>
        <taxon>Actinomycetota</taxon>
        <taxon>Actinomycetes</taxon>
        <taxon>Pseudonocardiales</taxon>
        <taxon>Pseudonocardiaceae</taxon>
        <taxon>Actinokineospora</taxon>
    </lineage>
</organism>
<dbReference type="STRING" id="1271860.SAMN05216174_12127"/>
<protein>
    <recommendedName>
        <fullName evidence="1">DUF397 domain-containing protein</fullName>
    </recommendedName>
</protein>